<evidence type="ECO:0000313" key="4">
    <source>
        <dbReference type="Proteomes" id="UP000008068"/>
    </source>
</evidence>
<keyword evidence="1" id="KW-0812">Transmembrane</keyword>
<dbReference type="InterPro" id="IPR002542">
    <property type="entry name" value="T20D4.11-like_dom"/>
</dbReference>
<proteinExistence type="predicted"/>
<gene>
    <name evidence="3" type="ORF">CAEBREN_30337</name>
</gene>
<feature type="domain" description="T20D4.11-like" evidence="2">
    <location>
        <begin position="94"/>
        <end position="234"/>
    </location>
</feature>
<evidence type="ECO:0000256" key="1">
    <source>
        <dbReference type="SAM" id="Phobius"/>
    </source>
</evidence>
<feature type="domain" description="T20D4.11-like" evidence="2">
    <location>
        <begin position="244"/>
        <end position="392"/>
    </location>
</feature>
<name>G0NF01_CAEBE</name>
<organism evidence="4">
    <name type="scientific">Caenorhabditis brenneri</name>
    <name type="common">Nematode worm</name>
    <dbReference type="NCBI Taxonomy" id="135651"/>
    <lineage>
        <taxon>Eukaryota</taxon>
        <taxon>Metazoa</taxon>
        <taxon>Ecdysozoa</taxon>
        <taxon>Nematoda</taxon>
        <taxon>Chromadorea</taxon>
        <taxon>Rhabditida</taxon>
        <taxon>Rhabditina</taxon>
        <taxon>Rhabditomorpha</taxon>
        <taxon>Rhabditoidea</taxon>
        <taxon>Rhabditidae</taxon>
        <taxon>Peloderinae</taxon>
        <taxon>Caenorhabditis</taxon>
    </lineage>
</organism>
<feature type="transmembrane region" description="Helical" evidence="1">
    <location>
        <begin position="7"/>
        <end position="40"/>
    </location>
</feature>
<evidence type="ECO:0000313" key="3">
    <source>
        <dbReference type="EMBL" id="EGT59064.1"/>
    </source>
</evidence>
<accession>G0NF01</accession>
<dbReference type="Pfam" id="PF01579">
    <property type="entry name" value="DUF19"/>
    <property type="match status" value="2"/>
</dbReference>
<dbReference type="AlphaFoldDB" id="G0NF01"/>
<dbReference type="FunCoup" id="G0NF01">
    <property type="interactions" value="1049"/>
</dbReference>
<dbReference type="EMBL" id="GL379874">
    <property type="protein sequence ID" value="EGT59064.1"/>
    <property type="molecule type" value="Genomic_DNA"/>
</dbReference>
<dbReference type="HOGENOM" id="CLU_700631_0_0_1"/>
<protein>
    <recommendedName>
        <fullName evidence="2">T20D4.11-like domain-containing protein</fullName>
    </recommendedName>
</protein>
<dbReference type="PANTHER" id="PTHR31897">
    <property type="entry name" value="PROTEIN CBG17011-RELATED"/>
    <property type="match status" value="1"/>
</dbReference>
<keyword evidence="1" id="KW-1133">Transmembrane helix</keyword>
<dbReference type="PANTHER" id="PTHR31897:SF2">
    <property type="entry name" value="DUF19 DOMAIN-CONTAINING PROTEIN"/>
    <property type="match status" value="1"/>
</dbReference>
<dbReference type="InParanoid" id="G0NF01"/>
<reference evidence="4" key="1">
    <citation type="submission" date="2011-07" db="EMBL/GenBank/DDBJ databases">
        <authorList>
            <consortium name="Caenorhabditis brenneri Sequencing and Analysis Consortium"/>
            <person name="Wilson R.K."/>
        </authorList>
    </citation>
    <scope>NUCLEOTIDE SEQUENCE [LARGE SCALE GENOMIC DNA]</scope>
    <source>
        <strain evidence="4">PB2801</strain>
    </source>
</reference>
<sequence>MWQFCKILMYIILTFLGLLGLTFALCVAYVTCVVFLPTYFPTPIHKFSRTWDIETAMDLNDPNIKLSKWGLRYDGECGKVRMIFLDMDCMGPAEKCQKKIGEFQKGYKKMKQNEKEEKFANVSHYCFEAAACMRGMACKEATYQYKLFYKIPHNFYMNYSKLPSCMIKFYDAVRDGSLENCTSSYDFLSKDPFTKNRAYSSGKFCLLSFARQYCHPLVFGYLGNYYDVFLELATIPSQENCGIFETFESLECQRSIEIFEKSVKFLKNGNQTQTDYADVGQACDQMQYCFGNLTNSCAISSELQVKTKEYCEKMHFFASPFWQCLEQLKHENFQPDFLKYPCFISHQFNDDSQACRRMTDSADCVKEIMVEQCGRDILDGYEDSRKYLLEMWDC</sequence>
<evidence type="ECO:0000259" key="2">
    <source>
        <dbReference type="Pfam" id="PF01579"/>
    </source>
</evidence>
<keyword evidence="1" id="KW-0472">Membrane</keyword>
<keyword evidence="4" id="KW-1185">Reference proteome</keyword>
<dbReference type="eggNOG" id="ENOG502TGA6">
    <property type="taxonomic scope" value="Eukaryota"/>
</dbReference>
<dbReference type="Proteomes" id="UP000008068">
    <property type="component" value="Unassembled WGS sequence"/>
</dbReference>
<dbReference type="OrthoDB" id="5798801at2759"/>